<dbReference type="PANTHER" id="PTHR10192:SF5">
    <property type="entry name" value="GEPHYRIN"/>
    <property type="match status" value="1"/>
</dbReference>
<evidence type="ECO:0000256" key="5">
    <source>
        <dbReference type="RuleBase" id="RU365090"/>
    </source>
</evidence>
<dbReference type="PANTHER" id="PTHR10192">
    <property type="entry name" value="MOLYBDOPTERIN BIOSYNTHESIS PROTEIN"/>
    <property type="match status" value="1"/>
</dbReference>
<sequence length="646" mass="65981">MRVAVITVSDRASAGSADDRSGPALAEFARSQGWAVAGAMVVPDAADDIQHAVRAFTDAAPRPLADVVLTTGGTGFGVRDVTPEAVRPLLDKEAAGLAAAMLVAGLAATPMAALSRPVCGVRGRSLVLTLPGSVRGALENLAAVARVLPHAAELASGVAGAGEALHAQMHGGHPGHSHGHSHGHHHHHDHDRHDHHHGHAAPLSGDPAASVARRPRASPFPLVEFDAALATVLRHAPALGHETRPVGAALVGRVLAQDVVARENVPAFRASIVDGYAVVASDGPGVFPVAAVATAGGKEPAARLEPGTVARIATGAPVPDGADAVVMVEATSLVSTTPDGAEEATIEIHEAVRPGQDIREIGSDVRAGERVLAAGTAITPVGGELGVIASVGITAVRVFRKPVVALLSTGNEVVDAAAPGPIPVGAVRDTNRPSLAAVLAQLGFDVLDLGIAPDDHDALVKVMSGALATADVVITTGGVSMGERDLLKAVLERALAATIHFGRVRLKPGKPTTFATARNPLDASDTADKLIFALPGNPVSTMVTFYLFVLPALRSMSGFTEPNLARVQAKLTHAITLDPRPEFFRARITFDAAAGGFTATGTGMQRSSRMQSMAMANAMLALPASSPERKQVLAGDTVDAVVIGSL</sequence>
<dbReference type="SMART" id="SM00852">
    <property type="entry name" value="MoCF_biosynth"/>
    <property type="match status" value="2"/>
</dbReference>
<dbReference type="SUPFAM" id="SSF63882">
    <property type="entry name" value="MoeA N-terminal region -like"/>
    <property type="match status" value="1"/>
</dbReference>
<dbReference type="InterPro" id="IPR001453">
    <property type="entry name" value="MoaB/Mog_dom"/>
</dbReference>
<feature type="domain" description="MoaB/Mog" evidence="7">
    <location>
        <begin position="405"/>
        <end position="555"/>
    </location>
</feature>
<protein>
    <recommendedName>
        <fullName evidence="7">MoaB/Mog domain-containing protein</fullName>
    </recommendedName>
</protein>
<comment type="cofactor">
    <cofactor evidence="5">
        <name>Mg(2+)</name>
        <dbReference type="ChEBI" id="CHEBI:18420"/>
    </cofactor>
</comment>
<dbReference type="NCBIfam" id="TIGR00177">
    <property type="entry name" value="molyb_syn"/>
    <property type="match status" value="2"/>
</dbReference>
<keyword evidence="5" id="KW-0460">Magnesium</keyword>
<proteinExistence type="inferred from homology"/>
<feature type="region of interest" description="Disordered" evidence="6">
    <location>
        <begin position="167"/>
        <end position="214"/>
    </location>
</feature>
<dbReference type="InterPro" id="IPR036688">
    <property type="entry name" value="MoeA_C_domain_IV_sf"/>
</dbReference>
<dbReference type="Gene3D" id="2.40.340.10">
    <property type="entry name" value="MoeA, C-terminal, domain IV"/>
    <property type="match status" value="1"/>
</dbReference>
<dbReference type="PROSITE" id="PS01079">
    <property type="entry name" value="MOCF_BIOSYNTHESIS_2"/>
    <property type="match status" value="1"/>
</dbReference>
<evidence type="ECO:0000256" key="4">
    <source>
        <dbReference type="ARBA" id="ARBA00023150"/>
    </source>
</evidence>
<dbReference type="InterPro" id="IPR005110">
    <property type="entry name" value="MoeA_linker/N"/>
</dbReference>
<comment type="caution">
    <text evidence="8">The sequence shown here is derived from an EMBL/GenBank/DDBJ whole genome shotgun (WGS) entry which is preliminary data.</text>
</comment>
<comment type="function">
    <text evidence="5">Catalyzes two steps in the biosynthesis of the molybdenum cofactor. In the first step, molybdopterin is adenylated. Subsequently, molybdate is inserted into adenylated molybdopterin and AMP is released.</text>
</comment>
<evidence type="ECO:0000256" key="3">
    <source>
        <dbReference type="ARBA" id="ARBA00008339"/>
    </source>
</evidence>
<organism evidence="8 9">
    <name type="scientific">Polyrhizophydium stewartii</name>
    <dbReference type="NCBI Taxonomy" id="2732419"/>
    <lineage>
        <taxon>Eukaryota</taxon>
        <taxon>Fungi</taxon>
        <taxon>Fungi incertae sedis</taxon>
        <taxon>Chytridiomycota</taxon>
        <taxon>Chytridiomycota incertae sedis</taxon>
        <taxon>Chytridiomycetes</taxon>
        <taxon>Rhizophydiales</taxon>
        <taxon>Rhizophydiales incertae sedis</taxon>
        <taxon>Polyrhizophydium</taxon>
    </lineage>
</organism>
<evidence type="ECO:0000313" key="9">
    <source>
        <dbReference type="Proteomes" id="UP001527925"/>
    </source>
</evidence>
<comment type="catalytic activity">
    <reaction evidence="5">
        <text>molybdopterin + ATP + H(+) = adenylyl-molybdopterin + diphosphate</text>
        <dbReference type="Rhea" id="RHEA:31331"/>
        <dbReference type="ChEBI" id="CHEBI:15378"/>
        <dbReference type="ChEBI" id="CHEBI:30616"/>
        <dbReference type="ChEBI" id="CHEBI:33019"/>
        <dbReference type="ChEBI" id="CHEBI:58698"/>
        <dbReference type="ChEBI" id="CHEBI:62727"/>
    </reaction>
</comment>
<dbReference type="InterPro" id="IPR008284">
    <property type="entry name" value="MoCF_biosynth_CS"/>
</dbReference>
<comment type="similarity">
    <text evidence="3">In the C-terminal section; belongs to the MoeA family.</text>
</comment>
<dbReference type="InterPro" id="IPR005111">
    <property type="entry name" value="MoeA_C_domain_IV"/>
</dbReference>
<dbReference type="CDD" id="cd00887">
    <property type="entry name" value="MoeA"/>
    <property type="match status" value="1"/>
</dbReference>
<dbReference type="Gene3D" id="3.40.980.10">
    <property type="entry name" value="MoaB/Mog-like domain"/>
    <property type="match status" value="2"/>
</dbReference>
<dbReference type="SUPFAM" id="SSF53218">
    <property type="entry name" value="Molybdenum cofactor biosynthesis proteins"/>
    <property type="match status" value="2"/>
</dbReference>
<comment type="catalytic activity">
    <reaction evidence="5">
        <text>adenylyl-molybdopterin + molybdate = Mo-molybdopterin + AMP + H(+)</text>
        <dbReference type="Rhea" id="RHEA:35047"/>
        <dbReference type="ChEBI" id="CHEBI:15378"/>
        <dbReference type="ChEBI" id="CHEBI:36264"/>
        <dbReference type="ChEBI" id="CHEBI:62727"/>
        <dbReference type="ChEBI" id="CHEBI:71302"/>
        <dbReference type="ChEBI" id="CHEBI:456215"/>
    </reaction>
</comment>
<dbReference type="EMBL" id="JADGIZ020000008">
    <property type="protein sequence ID" value="KAL2918100.1"/>
    <property type="molecule type" value="Genomic_DNA"/>
</dbReference>
<keyword evidence="5" id="KW-0808">Transferase</keyword>
<evidence type="ECO:0000259" key="7">
    <source>
        <dbReference type="SMART" id="SM00852"/>
    </source>
</evidence>
<evidence type="ECO:0000256" key="2">
    <source>
        <dbReference type="ARBA" id="ARBA00007589"/>
    </source>
</evidence>
<dbReference type="Proteomes" id="UP001527925">
    <property type="component" value="Unassembled WGS sequence"/>
</dbReference>
<comment type="similarity">
    <text evidence="5">Belongs to the MoeA family.</text>
</comment>
<dbReference type="Pfam" id="PF03453">
    <property type="entry name" value="MoeA_N"/>
    <property type="match status" value="1"/>
</dbReference>
<dbReference type="Gene3D" id="2.170.190.11">
    <property type="entry name" value="Molybdopterin biosynthesis moea protein, domain 3"/>
    <property type="match status" value="1"/>
</dbReference>
<keyword evidence="4 5" id="KW-0501">Molybdenum cofactor biosynthesis</keyword>
<keyword evidence="5" id="KW-0500">Molybdenum</keyword>
<gene>
    <name evidence="8" type="ORF">HK105_202514</name>
</gene>
<reference evidence="8 9" key="1">
    <citation type="submission" date="2023-09" db="EMBL/GenBank/DDBJ databases">
        <title>Pangenome analysis of Batrachochytrium dendrobatidis and related Chytrids.</title>
        <authorList>
            <person name="Yacoub M.N."/>
            <person name="Stajich J.E."/>
            <person name="James T.Y."/>
        </authorList>
    </citation>
    <scope>NUCLEOTIDE SEQUENCE [LARGE SCALE GENOMIC DNA]</scope>
    <source>
        <strain evidence="8 9">JEL0888</strain>
    </source>
</reference>
<feature type="domain" description="MoaB/Mog" evidence="7">
    <location>
        <begin position="4"/>
        <end position="151"/>
    </location>
</feature>
<comment type="similarity">
    <text evidence="2">In the N-terminal section; belongs to the MoaB/Mog family.</text>
</comment>
<dbReference type="SUPFAM" id="SSF63867">
    <property type="entry name" value="MoeA C-terminal domain-like"/>
    <property type="match status" value="1"/>
</dbReference>
<name>A0ABR4NEZ6_9FUNG</name>
<dbReference type="CDD" id="cd00886">
    <property type="entry name" value="MogA_MoaB"/>
    <property type="match status" value="1"/>
</dbReference>
<keyword evidence="5" id="KW-0479">Metal-binding</keyword>
<dbReference type="Pfam" id="PF03454">
    <property type="entry name" value="MoeA_C"/>
    <property type="match status" value="1"/>
</dbReference>
<comment type="pathway">
    <text evidence="1 5">Cofactor biosynthesis; molybdopterin biosynthesis.</text>
</comment>
<feature type="compositionally biased region" description="Basic residues" evidence="6">
    <location>
        <begin position="173"/>
        <end position="199"/>
    </location>
</feature>
<dbReference type="PROSITE" id="PS01078">
    <property type="entry name" value="MOCF_BIOSYNTHESIS_1"/>
    <property type="match status" value="1"/>
</dbReference>
<keyword evidence="9" id="KW-1185">Reference proteome</keyword>
<evidence type="ECO:0000313" key="8">
    <source>
        <dbReference type="EMBL" id="KAL2918100.1"/>
    </source>
</evidence>
<evidence type="ECO:0000256" key="6">
    <source>
        <dbReference type="SAM" id="MobiDB-lite"/>
    </source>
</evidence>
<dbReference type="InterPro" id="IPR036135">
    <property type="entry name" value="MoeA_linker/N_sf"/>
</dbReference>
<accession>A0ABR4NEZ6</accession>
<dbReference type="InterPro" id="IPR036425">
    <property type="entry name" value="MoaB/Mog-like_dom_sf"/>
</dbReference>
<dbReference type="Gene3D" id="3.90.105.10">
    <property type="entry name" value="Molybdopterin biosynthesis moea protein, domain 2"/>
    <property type="match status" value="1"/>
</dbReference>
<evidence type="ECO:0000256" key="1">
    <source>
        <dbReference type="ARBA" id="ARBA00005046"/>
    </source>
</evidence>
<dbReference type="InterPro" id="IPR038987">
    <property type="entry name" value="MoeA-like"/>
</dbReference>
<dbReference type="Pfam" id="PF00994">
    <property type="entry name" value="MoCF_biosynth"/>
    <property type="match status" value="2"/>
</dbReference>
<dbReference type="NCBIfam" id="NF045515">
    <property type="entry name" value="Glp_gephyrin"/>
    <property type="match status" value="1"/>
</dbReference>